<dbReference type="SUPFAM" id="SSF53474">
    <property type="entry name" value="alpha/beta-Hydrolases"/>
    <property type="match status" value="1"/>
</dbReference>
<dbReference type="InParanoid" id="Q2H4I8"/>
<gene>
    <name evidence="6" type="ORF">CHGG_06427</name>
</gene>
<dbReference type="InterPro" id="IPR029058">
    <property type="entry name" value="AB_hydrolase_fold"/>
</dbReference>
<dbReference type="Gene3D" id="3.40.50.1820">
    <property type="entry name" value="alpha/beta hydrolase"/>
    <property type="match status" value="1"/>
</dbReference>
<keyword evidence="7" id="KW-1185">Reference proteome</keyword>
<dbReference type="InterPro" id="IPR002921">
    <property type="entry name" value="Fungal_lipase-type"/>
</dbReference>
<dbReference type="PANTHER" id="PTHR45856">
    <property type="entry name" value="ALPHA/BETA-HYDROLASES SUPERFAMILY PROTEIN"/>
    <property type="match status" value="1"/>
</dbReference>
<dbReference type="HOGENOM" id="CLU_670845_0_0_1"/>
<dbReference type="RefSeq" id="XP_001222522.1">
    <property type="nucleotide sequence ID" value="XM_001222521.1"/>
</dbReference>
<protein>
    <recommendedName>
        <fullName evidence="5">Fungal lipase-type domain-containing protein</fullName>
    </recommendedName>
</protein>
<dbReference type="VEuPathDB" id="FungiDB:CHGG_06427"/>
<dbReference type="AlphaFoldDB" id="Q2H4I8"/>
<dbReference type="EMBL" id="CH408031">
    <property type="protein sequence ID" value="EAQ89808.1"/>
    <property type="molecule type" value="Genomic_DNA"/>
</dbReference>
<feature type="domain" description="Fungal lipase-type" evidence="5">
    <location>
        <begin position="168"/>
        <end position="318"/>
    </location>
</feature>
<name>Q2H4I8_CHAGB</name>
<dbReference type="GeneID" id="4391465"/>
<evidence type="ECO:0000259" key="5">
    <source>
        <dbReference type="Pfam" id="PF01764"/>
    </source>
</evidence>
<dbReference type="InterPro" id="IPR051218">
    <property type="entry name" value="Sec_MonoDiacylglyc_Lipase"/>
</dbReference>
<evidence type="ECO:0000256" key="3">
    <source>
        <dbReference type="ARBA" id="ARBA00048461"/>
    </source>
</evidence>
<evidence type="ECO:0000256" key="2">
    <source>
        <dbReference type="ARBA" id="ARBA00047591"/>
    </source>
</evidence>
<evidence type="ECO:0000313" key="7">
    <source>
        <dbReference type="Proteomes" id="UP000001056"/>
    </source>
</evidence>
<evidence type="ECO:0000313" key="6">
    <source>
        <dbReference type="EMBL" id="EAQ89808.1"/>
    </source>
</evidence>
<evidence type="ECO:0000256" key="4">
    <source>
        <dbReference type="SAM" id="MobiDB-lite"/>
    </source>
</evidence>
<dbReference type="Pfam" id="PF01764">
    <property type="entry name" value="Lipase_3"/>
    <property type="match status" value="1"/>
</dbReference>
<reference evidence="7" key="1">
    <citation type="journal article" date="2015" name="Genome Announc.">
        <title>Draft genome sequence of the cellulolytic fungus Chaetomium globosum.</title>
        <authorList>
            <person name="Cuomo C.A."/>
            <person name="Untereiner W.A."/>
            <person name="Ma L.-J."/>
            <person name="Grabherr M."/>
            <person name="Birren B.W."/>
        </authorList>
    </citation>
    <scope>NUCLEOTIDE SEQUENCE [LARGE SCALE GENOMIC DNA]</scope>
    <source>
        <strain evidence="7">ATCC 6205 / CBS 148.51 / DSM 1962 / NBRC 6347 / NRRL 1970</strain>
    </source>
</reference>
<dbReference type="eggNOG" id="ENOG502SG6V">
    <property type="taxonomic scope" value="Eukaryota"/>
</dbReference>
<dbReference type="GO" id="GO:0006629">
    <property type="term" value="P:lipid metabolic process"/>
    <property type="evidence" value="ECO:0007669"/>
    <property type="project" value="InterPro"/>
</dbReference>
<comment type="catalytic activity">
    <reaction evidence="3">
        <text>a monoacylglycerol + H2O = glycerol + a fatty acid + H(+)</text>
        <dbReference type="Rhea" id="RHEA:15245"/>
        <dbReference type="ChEBI" id="CHEBI:15377"/>
        <dbReference type="ChEBI" id="CHEBI:15378"/>
        <dbReference type="ChEBI" id="CHEBI:17408"/>
        <dbReference type="ChEBI" id="CHEBI:17754"/>
        <dbReference type="ChEBI" id="CHEBI:28868"/>
    </reaction>
</comment>
<dbReference type="ESTHER" id="chagb-q2h4i8">
    <property type="family name" value="Lipase_3"/>
</dbReference>
<sequence>MNTQPEKRRERLMSMFTRVLGRGIHISRSTRAGKTSAPLLKNSANISDKSRSAPHSAGASRALAEASRFLDSLPKSSAVSIPRQRTLDRYLAIIEEQGIHKIESNEATEFNPTEETWQLISHAAERAQMIYSDMPHSPHNTILSPSGYSKKTVISDDQLPNGDHAITVTVCGSVGFHDWLVNFNGAPEQTMQMDHDQSLEPPRGYHRGFLAVAKGMQENVVRAISEKLDGIADTGRAVDLLFTGHSAGGAIAKLFYAMSSSSSSLFSSVIPRFRHVHCIVFGAPPVATFPISHWQPQSPPFQSGVFLNIVNEGDPTPLSQQEYVHLLLRCFVSTKEPKEPSNETLQVPEPVLRLSGTCIVLRDVSEDIQQKKWRAVEVVPGVLERKLFGDPTMHHVGNYVDRIKAARQAS</sequence>
<dbReference type="PANTHER" id="PTHR45856:SF24">
    <property type="entry name" value="FUNGAL LIPASE-LIKE DOMAIN-CONTAINING PROTEIN"/>
    <property type="match status" value="1"/>
</dbReference>
<evidence type="ECO:0000256" key="1">
    <source>
        <dbReference type="ARBA" id="ARBA00043996"/>
    </source>
</evidence>
<accession>Q2H4I8</accession>
<dbReference type="OrthoDB" id="426718at2759"/>
<comment type="similarity">
    <text evidence="1">Belongs to the AB hydrolase superfamily. Lipase family. Class 3 subfamily.</text>
</comment>
<dbReference type="Proteomes" id="UP000001056">
    <property type="component" value="Unassembled WGS sequence"/>
</dbReference>
<feature type="region of interest" description="Disordered" evidence="4">
    <location>
        <begin position="28"/>
        <end position="59"/>
    </location>
</feature>
<organism evidence="6 7">
    <name type="scientific">Chaetomium globosum (strain ATCC 6205 / CBS 148.51 / DSM 1962 / NBRC 6347 / NRRL 1970)</name>
    <name type="common">Soil fungus</name>
    <dbReference type="NCBI Taxonomy" id="306901"/>
    <lineage>
        <taxon>Eukaryota</taxon>
        <taxon>Fungi</taxon>
        <taxon>Dikarya</taxon>
        <taxon>Ascomycota</taxon>
        <taxon>Pezizomycotina</taxon>
        <taxon>Sordariomycetes</taxon>
        <taxon>Sordariomycetidae</taxon>
        <taxon>Sordariales</taxon>
        <taxon>Chaetomiaceae</taxon>
        <taxon>Chaetomium</taxon>
    </lineage>
</organism>
<proteinExistence type="inferred from homology"/>
<comment type="catalytic activity">
    <reaction evidence="2">
        <text>a diacylglycerol + H2O = a monoacylglycerol + a fatty acid + H(+)</text>
        <dbReference type="Rhea" id="RHEA:32731"/>
        <dbReference type="ChEBI" id="CHEBI:15377"/>
        <dbReference type="ChEBI" id="CHEBI:15378"/>
        <dbReference type="ChEBI" id="CHEBI:17408"/>
        <dbReference type="ChEBI" id="CHEBI:18035"/>
        <dbReference type="ChEBI" id="CHEBI:28868"/>
    </reaction>
</comment>